<dbReference type="PANTHER" id="PTHR47367:SF1">
    <property type="entry name" value="OS07G0486500 PROTEIN"/>
    <property type="match status" value="1"/>
</dbReference>
<proteinExistence type="predicted"/>
<accession>A0A5P1EHX7</accession>
<evidence type="ECO:0000313" key="2">
    <source>
        <dbReference type="Proteomes" id="UP000243459"/>
    </source>
</evidence>
<dbReference type="OrthoDB" id="19923at2759"/>
<dbReference type="PANTHER" id="PTHR47367">
    <property type="entry name" value="AUXIN-REGULATED PROTEIN-LIKE"/>
    <property type="match status" value="1"/>
</dbReference>
<dbReference type="Proteomes" id="UP000243459">
    <property type="component" value="Chromosome 7"/>
</dbReference>
<dbReference type="Gramene" id="ONK64777">
    <property type="protein sequence ID" value="ONK64777"/>
    <property type="gene ID" value="A4U43_C07F29800"/>
</dbReference>
<dbReference type="AlphaFoldDB" id="A0A5P1EHX7"/>
<dbReference type="SUPFAM" id="SSF48350">
    <property type="entry name" value="GTPase activation domain, GAP"/>
    <property type="match status" value="1"/>
</dbReference>
<evidence type="ECO:0008006" key="3">
    <source>
        <dbReference type="Google" id="ProtNLM"/>
    </source>
</evidence>
<protein>
    <recommendedName>
        <fullName evidence="3">Rho-GAP domain-containing protein</fullName>
    </recommendedName>
</protein>
<organism evidence="1 2">
    <name type="scientific">Asparagus officinalis</name>
    <name type="common">Garden asparagus</name>
    <dbReference type="NCBI Taxonomy" id="4686"/>
    <lineage>
        <taxon>Eukaryota</taxon>
        <taxon>Viridiplantae</taxon>
        <taxon>Streptophyta</taxon>
        <taxon>Embryophyta</taxon>
        <taxon>Tracheophyta</taxon>
        <taxon>Spermatophyta</taxon>
        <taxon>Magnoliopsida</taxon>
        <taxon>Liliopsida</taxon>
        <taxon>Asparagales</taxon>
        <taxon>Asparagaceae</taxon>
        <taxon>Asparagoideae</taxon>
        <taxon>Asparagus</taxon>
    </lineage>
</organism>
<reference evidence="2" key="1">
    <citation type="journal article" date="2017" name="Nat. Commun.">
        <title>The asparagus genome sheds light on the origin and evolution of a young Y chromosome.</title>
        <authorList>
            <person name="Harkess A."/>
            <person name="Zhou J."/>
            <person name="Xu C."/>
            <person name="Bowers J.E."/>
            <person name="Van der Hulst R."/>
            <person name="Ayyampalayam S."/>
            <person name="Mercati F."/>
            <person name="Riccardi P."/>
            <person name="McKain M.R."/>
            <person name="Kakrana A."/>
            <person name="Tang H."/>
            <person name="Ray J."/>
            <person name="Groenendijk J."/>
            <person name="Arikit S."/>
            <person name="Mathioni S.M."/>
            <person name="Nakano M."/>
            <person name="Shan H."/>
            <person name="Telgmann-Rauber A."/>
            <person name="Kanno A."/>
            <person name="Yue Z."/>
            <person name="Chen H."/>
            <person name="Li W."/>
            <person name="Chen Y."/>
            <person name="Xu X."/>
            <person name="Zhang Y."/>
            <person name="Luo S."/>
            <person name="Chen H."/>
            <person name="Gao J."/>
            <person name="Mao Z."/>
            <person name="Pires J.C."/>
            <person name="Luo M."/>
            <person name="Kudrna D."/>
            <person name="Wing R.A."/>
            <person name="Meyers B.C."/>
            <person name="Yi K."/>
            <person name="Kong H."/>
            <person name="Lavrijsen P."/>
            <person name="Sunseri F."/>
            <person name="Falavigna A."/>
            <person name="Ye Y."/>
            <person name="Leebens-Mack J.H."/>
            <person name="Chen G."/>
        </authorList>
    </citation>
    <scope>NUCLEOTIDE SEQUENCE [LARGE SCALE GENOMIC DNA]</scope>
    <source>
        <strain evidence="2">cv. DH0086</strain>
    </source>
</reference>
<keyword evidence="2" id="KW-1185">Reference proteome</keyword>
<dbReference type="InterPro" id="IPR008936">
    <property type="entry name" value="Rho_GTPase_activation_prot"/>
</dbReference>
<gene>
    <name evidence="1" type="ORF">A4U43_C07F29800</name>
</gene>
<dbReference type="EMBL" id="CM007387">
    <property type="protein sequence ID" value="ONK64777.1"/>
    <property type="molecule type" value="Genomic_DNA"/>
</dbReference>
<name>A0A5P1EHX7_ASPOF</name>
<sequence>MCLLSSHQFISYPSPQPISSVHRLRCPTILKMSIIALIINIMPPPSSPQFSEFGRRLGSGRNFIEEVSSDEGFNIRAAVVASLEIFGVPLEIIVQRQQSTRPVPQVLVRCADHLIISDWNAQLPDDVSAIDVATLIKCYLASLPEPPTTFALYDEIRDARSSIQDM</sequence>
<evidence type="ECO:0000313" key="1">
    <source>
        <dbReference type="EMBL" id="ONK64777.1"/>
    </source>
</evidence>
<dbReference type="Gene3D" id="1.10.555.10">
    <property type="entry name" value="Rho GTPase activation protein"/>
    <property type="match status" value="1"/>
</dbReference>